<evidence type="ECO:0000313" key="2">
    <source>
        <dbReference type="EMBL" id="KFI86073.1"/>
    </source>
</evidence>
<dbReference type="EMBL" id="JGZL01000015">
    <property type="protein sequence ID" value="KFI86073.1"/>
    <property type="molecule type" value="Genomic_DNA"/>
</dbReference>
<comment type="caution">
    <text evidence="2">The sequence shown here is derived from an EMBL/GenBank/DDBJ whole genome shotgun (WGS) entry which is preliminary data.</text>
</comment>
<gene>
    <name evidence="2" type="ORF">BRUM_1513</name>
</gene>
<accession>A0A087CS23</accession>
<sequence length="170" mass="18342">MGDSMAPGIQQDDSRDTVTRDSLATLARRRSTSQENGRMETACKEGNSTERPAIGSAADDRVIHESRQSHESPEYSESSENDDSTQILPPSFIPTATGRIRPVAGAFPAIQSTTQEKHARFRRSIRSLSAGSLCRKNGDAENADNVGKTMTGDGHMPAPRIASSAPHYVD</sequence>
<feature type="region of interest" description="Disordered" evidence="1">
    <location>
        <begin position="134"/>
        <end position="170"/>
    </location>
</feature>
<dbReference type="AlphaFoldDB" id="A0A087CS23"/>
<organism evidence="2 3">
    <name type="scientific">Bifidobacterium ruminantium</name>
    <dbReference type="NCBI Taxonomy" id="78346"/>
    <lineage>
        <taxon>Bacteria</taxon>
        <taxon>Bacillati</taxon>
        <taxon>Actinomycetota</taxon>
        <taxon>Actinomycetes</taxon>
        <taxon>Bifidobacteriales</taxon>
        <taxon>Bifidobacteriaceae</taxon>
        <taxon>Bifidobacterium</taxon>
    </lineage>
</organism>
<protein>
    <submittedName>
        <fullName evidence="2">Uncharacterized protein</fullName>
    </submittedName>
</protein>
<evidence type="ECO:0000313" key="3">
    <source>
        <dbReference type="Proteomes" id="UP000029078"/>
    </source>
</evidence>
<dbReference type="RefSeq" id="WP_026647152.1">
    <property type="nucleotide sequence ID" value="NZ_JGZL01000015.1"/>
</dbReference>
<feature type="compositionally biased region" description="Basic and acidic residues" evidence="1">
    <location>
        <begin position="58"/>
        <end position="73"/>
    </location>
</feature>
<reference evidence="2 3" key="1">
    <citation type="submission" date="2014-03" db="EMBL/GenBank/DDBJ databases">
        <title>Genomics of Bifidobacteria.</title>
        <authorList>
            <person name="Ventura M."/>
            <person name="Milani C."/>
            <person name="Lugli G.A."/>
        </authorList>
    </citation>
    <scope>NUCLEOTIDE SEQUENCE [LARGE SCALE GENOMIC DNA]</scope>
    <source>
        <strain evidence="2 3">LMG 21811</strain>
    </source>
</reference>
<evidence type="ECO:0000256" key="1">
    <source>
        <dbReference type="SAM" id="MobiDB-lite"/>
    </source>
</evidence>
<name>A0A087CS23_BIFRU</name>
<feature type="region of interest" description="Disordered" evidence="1">
    <location>
        <begin position="1"/>
        <end position="96"/>
    </location>
</feature>
<proteinExistence type="predicted"/>
<dbReference type="Proteomes" id="UP000029078">
    <property type="component" value="Unassembled WGS sequence"/>
</dbReference>
<dbReference type="eggNOG" id="ENOG5031T9V">
    <property type="taxonomic scope" value="Bacteria"/>
</dbReference>
<keyword evidence="3" id="KW-1185">Reference proteome</keyword>